<dbReference type="Proteomes" id="UP000326396">
    <property type="component" value="Linkage Group LG12"/>
</dbReference>
<name>A0A5N6PJC0_9ASTR</name>
<evidence type="ECO:0000313" key="2">
    <source>
        <dbReference type="Proteomes" id="UP000326396"/>
    </source>
</evidence>
<evidence type="ECO:0000313" key="1">
    <source>
        <dbReference type="EMBL" id="KAD6454121.1"/>
    </source>
</evidence>
<gene>
    <name evidence="1" type="ORF">E3N88_08827</name>
</gene>
<sequence>MGSWASRNYLDSTQSTPNAENHFSFIWITGAKRGSRYRGDASGVKELGRDDEPYFKSDLDSTKLFYKDFKSNCCEVFYFQLDYLPVSLLTSDVAMKMQYGKELA</sequence>
<dbReference type="AlphaFoldDB" id="A0A5N6PJC0"/>
<dbReference type="EMBL" id="SZYD01000004">
    <property type="protein sequence ID" value="KAD6454121.1"/>
    <property type="molecule type" value="Genomic_DNA"/>
</dbReference>
<keyword evidence="2" id="KW-1185">Reference proteome</keyword>
<proteinExistence type="predicted"/>
<protein>
    <submittedName>
        <fullName evidence="1">Uncharacterized protein</fullName>
    </submittedName>
</protein>
<reference evidence="1 2" key="1">
    <citation type="submission" date="2019-05" db="EMBL/GenBank/DDBJ databases">
        <title>Mikania micrantha, genome provides insights into the molecular mechanism of rapid growth.</title>
        <authorList>
            <person name="Liu B."/>
        </authorList>
    </citation>
    <scope>NUCLEOTIDE SEQUENCE [LARGE SCALE GENOMIC DNA]</scope>
    <source>
        <strain evidence="1">NLD-2019</strain>
        <tissue evidence="1">Leaf</tissue>
    </source>
</reference>
<comment type="caution">
    <text evidence="1">The sequence shown here is derived from an EMBL/GenBank/DDBJ whole genome shotgun (WGS) entry which is preliminary data.</text>
</comment>
<organism evidence="1 2">
    <name type="scientific">Mikania micrantha</name>
    <name type="common">bitter vine</name>
    <dbReference type="NCBI Taxonomy" id="192012"/>
    <lineage>
        <taxon>Eukaryota</taxon>
        <taxon>Viridiplantae</taxon>
        <taxon>Streptophyta</taxon>
        <taxon>Embryophyta</taxon>
        <taxon>Tracheophyta</taxon>
        <taxon>Spermatophyta</taxon>
        <taxon>Magnoliopsida</taxon>
        <taxon>eudicotyledons</taxon>
        <taxon>Gunneridae</taxon>
        <taxon>Pentapetalae</taxon>
        <taxon>asterids</taxon>
        <taxon>campanulids</taxon>
        <taxon>Asterales</taxon>
        <taxon>Asteraceae</taxon>
        <taxon>Asteroideae</taxon>
        <taxon>Heliantheae alliance</taxon>
        <taxon>Eupatorieae</taxon>
        <taxon>Mikania</taxon>
    </lineage>
</organism>
<accession>A0A5N6PJC0</accession>